<evidence type="ECO:0008006" key="6">
    <source>
        <dbReference type="Google" id="ProtNLM"/>
    </source>
</evidence>
<dbReference type="Gene3D" id="1.10.443.10">
    <property type="entry name" value="Intergrase catalytic core"/>
    <property type="match status" value="1"/>
</dbReference>
<dbReference type="InterPro" id="IPR013762">
    <property type="entry name" value="Integrase-like_cat_sf"/>
</dbReference>
<reference evidence="4 5" key="1">
    <citation type="submission" date="2018-07" db="EMBL/GenBank/DDBJ databases">
        <title>Genome sequence of Azospirillum sp. ATCC 49961.</title>
        <authorList>
            <person name="Sant'Anna F.H."/>
            <person name="Baldani J.I."/>
            <person name="Zilli J.E."/>
            <person name="Reis V.M."/>
            <person name="Hartmann A."/>
            <person name="Cruz L."/>
            <person name="de Souza E.M."/>
            <person name="de Oliveira Pedrosa F."/>
            <person name="Passaglia L.M.P."/>
        </authorList>
    </citation>
    <scope>NUCLEOTIDE SEQUENCE [LARGE SCALE GENOMIC DNA]</scope>
    <source>
        <strain evidence="4 5">ATCC 49961</strain>
    </source>
</reference>
<organism evidence="4 5">
    <name type="scientific">Roseomonas genomospecies 6</name>
    <dbReference type="NCBI Taxonomy" id="214106"/>
    <lineage>
        <taxon>Bacteria</taxon>
        <taxon>Pseudomonadati</taxon>
        <taxon>Pseudomonadota</taxon>
        <taxon>Alphaproteobacteria</taxon>
        <taxon>Acetobacterales</taxon>
        <taxon>Roseomonadaceae</taxon>
        <taxon>Roseomonas</taxon>
    </lineage>
</organism>
<protein>
    <recommendedName>
        <fullName evidence="6">Core-binding (CB) domain-containing protein</fullName>
    </recommendedName>
</protein>
<evidence type="ECO:0000313" key="4">
    <source>
        <dbReference type="EMBL" id="KAA0677771.1"/>
    </source>
</evidence>
<dbReference type="AlphaFoldDB" id="A0A9W7NG45"/>
<dbReference type="InterPro" id="IPR011010">
    <property type="entry name" value="DNA_brk_join_enz"/>
</dbReference>
<dbReference type="GO" id="GO:0015074">
    <property type="term" value="P:DNA integration"/>
    <property type="evidence" value="ECO:0007669"/>
    <property type="project" value="InterPro"/>
</dbReference>
<name>A0A9W7NG45_9PROT</name>
<dbReference type="SUPFAM" id="SSF56349">
    <property type="entry name" value="DNA breaking-rejoining enzymes"/>
    <property type="match status" value="1"/>
</dbReference>
<evidence type="ECO:0000313" key="5">
    <source>
        <dbReference type="Proteomes" id="UP000480854"/>
    </source>
</evidence>
<feature type="coiled-coil region" evidence="2">
    <location>
        <begin position="11"/>
        <end position="45"/>
    </location>
</feature>
<keyword evidence="2" id="KW-0175">Coiled coil</keyword>
<proteinExistence type="predicted"/>
<dbReference type="GO" id="GO:0006310">
    <property type="term" value="P:DNA recombination"/>
    <property type="evidence" value="ECO:0007669"/>
    <property type="project" value="UniProtKB-KW"/>
</dbReference>
<feature type="region of interest" description="Disordered" evidence="3">
    <location>
        <begin position="177"/>
        <end position="198"/>
    </location>
</feature>
<dbReference type="OrthoDB" id="9784724at2"/>
<keyword evidence="5" id="KW-1185">Reference proteome</keyword>
<evidence type="ECO:0000256" key="1">
    <source>
        <dbReference type="ARBA" id="ARBA00023172"/>
    </source>
</evidence>
<dbReference type="EMBL" id="QOKW01000021">
    <property type="protein sequence ID" value="KAA0677771.1"/>
    <property type="molecule type" value="Genomic_DNA"/>
</dbReference>
<comment type="caution">
    <text evidence="4">The sequence shown here is derived from an EMBL/GenBank/DDBJ whole genome shotgun (WGS) entry which is preliminary data.</text>
</comment>
<dbReference type="GO" id="GO:0003677">
    <property type="term" value="F:DNA binding"/>
    <property type="evidence" value="ECO:0007669"/>
    <property type="project" value="InterPro"/>
</dbReference>
<keyword evidence="1" id="KW-0233">DNA recombination</keyword>
<dbReference type="Proteomes" id="UP000480854">
    <property type="component" value="Unassembled WGS sequence"/>
</dbReference>
<sequence>MDGGQDKDALIASLARALDAATRQLQDTTAALELVTAEYTALNNQTVGLLERHGDYVAYAEREGLRDAEVITALIDERDKVEKAGGIAQATETIDKLSDLLGTLGVTMRSTPAPKVIAFLDETYSEEKRLQDDSDRHVKNYIRLFARVTGNKALNAYGRADIVAWVRTLERFKASLGKSPSDQKKSIDQLLRESRGKPTMGETTIGKHIMHVKAMFRCAIKHYKFAHEADINGMFDGIDLSEWVPSARKRKSWQIDQLNALFRSPVWSGTRSRREAFSKRNQPGPHVYRDAYWWLPVLALWTGGRLEELAQLHHSDLGFDAHGTPFIKIHDEGDRRTKNQNSVRNIPVHPFLVEIGALDLFKRGRVRDARIFPELKPTGELEKFGDTYSTHFTDYRRRCGLYEPLRDFHSLRRTFRACPGRS</sequence>
<gene>
    <name evidence="4" type="ORF">DS843_21875</name>
</gene>
<evidence type="ECO:0000256" key="3">
    <source>
        <dbReference type="SAM" id="MobiDB-lite"/>
    </source>
</evidence>
<feature type="compositionally biased region" description="Basic and acidic residues" evidence="3">
    <location>
        <begin position="181"/>
        <end position="196"/>
    </location>
</feature>
<evidence type="ECO:0000256" key="2">
    <source>
        <dbReference type="SAM" id="Coils"/>
    </source>
</evidence>
<dbReference type="RefSeq" id="WP_149470963.1">
    <property type="nucleotide sequence ID" value="NZ_QOKW01000021.1"/>
</dbReference>
<accession>A0A9W7NG45</accession>